<keyword evidence="4" id="KW-0732">Signal</keyword>
<evidence type="ECO:0000256" key="9">
    <source>
        <dbReference type="ARBA" id="ARBA00023180"/>
    </source>
</evidence>
<keyword evidence="8" id="KW-0675">Receptor</keyword>
<dbReference type="EMBL" id="JANPWB010000003">
    <property type="protein sequence ID" value="KAJ1196258.1"/>
    <property type="molecule type" value="Genomic_DNA"/>
</dbReference>
<dbReference type="FunFam" id="3.40.50.2300:FF:000016">
    <property type="entry name" value="Taste 1 receptor member 2"/>
    <property type="match status" value="1"/>
</dbReference>
<keyword evidence="5" id="KW-1133">Transmembrane helix</keyword>
<organism evidence="12 13">
    <name type="scientific">Pleurodeles waltl</name>
    <name type="common">Iberian ribbed newt</name>
    <dbReference type="NCBI Taxonomy" id="8319"/>
    <lineage>
        <taxon>Eukaryota</taxon>
        <taxon>Metazoa</taxon>
        <taxon>Chordata</taxon>
        <taxon>Craniata</taxon>
        <taxon>Vertebrata</taxon>
        <taxon>Euteleostomi</taxon>
        <taxon>Amphibia</taxon>
        <taxon>Batrachia</taxon>
        <taxon>Caudata</taxon>
        <taxon>Salamandroidea</taxon>
        <taxon>Salamandridae</taxon>
        <taxon>Pleurodelinae</taxon>
        <taxon>Pleurodeles</taxon>
    </lineage>
</organism>
<keyword evidence="10" id="KW-0807">Transducer</keyword>
<dbReference type="Gene3D" id="3.40.50.2300">
    <property type="match status" value="2"/>
</dbReference>
<comment type="subcellular location">
    <subcellularLocation>
        <location evidence="1">Cell membrane</location>
        <topology evidence="1">Multi-pass membrane protein</topology>
    </subcellularLocation>
</comment>
<dbReference type="InterPro" id="IPR000337">
    <property type="entry name" value="GPCR_3"/>
</dbReference>
<keyword evidence="6" id="KW-0297">G-protein coupled receptor</keyword>
<dbReference type="Proteomes" id="UP001066276">
    <property type="component" value="Chromosome 2_1"/>
</dbReference>
<comment type="caution">
    <text evidence="12">The sequence shown here is derived from an EMBL/GenBank/DDBJ whole genome shotgun (WGS) entry which is preliminary data.</text>
</comment>
<evidence type="ECO:0000259" key="11">
    <source>
        <dbReference type="Pfam" id="PF01094"/>
    </source>
</evidence>
<proteinExistence type="predicted"/>
<dbReference type="GO" id="GO:0005886">
    <property type="term" value="C:plasma membrane"/>
    <property type="evidence" value="ECO:0007669"/>
    <property type="project" value="UniProtKB-SubCell"/>
</dbReference>
<dbReference type="PRINTS" id="PR00592">
    <property type="entry name" value="CASENSINGR"/>
</dbReference>
<evidence type="ECO:0000256" key="6">
    <source>
        <dbReference type="ARBA" id="ARBA00023040"/>
    </source>
</evidence>
<dbReference type="AlphaFoldDB" id="A0AAV7V4U9"/>
<keyword evidence="9" id="KW-0325">Glycoprotein</keyword>
<dbReference type="InterPro" id="IPR001828">
    <property type="entry name" value="ANF_lig-bd_rcpt"/>
</dbReference>
<dbReference type="Pfam" id="PF01094">
    <property type="entry name" value="ANF_receptor"/>
    <property type="match status" value="1"/>
</dbReference>
<keyword evidence="7" id="KW-0472">Membrane</keyword>
<evidence type="ECO:0000313" key="12">
    <source>
        <dbReference type="EMBL" id="KAJ1196258.1"/>
    </source>
</evidence>
<sequence length="382" mass="43535">MTSLQIRYYRDILVMLFAASEINEDPDLLPYTTLALRIADSCMSEMRAQEGIISMLTGKEQPVPNYQCQPQSTPFGFVGGIASSVSIAMSNLLDVHRIPQISYAAQHDALSDKIRFPSFLRTVPHRSPQSKVLVKIVQHFRWTWIGIVTSDYDVCYTTMKAVKEDVERTGVCVSFWEKIHDTYTKEKMRSIAERIRSSTAKVIICDCFEMDFKPLLQELVDLNISDKLWILSTTVTLTPSYFPKSSLSILNGSLVLVLHAPDMPQFKVFLDSIHPFRYPEDIFITSFWETAFHCNWVENASSPVVVQWEARGDKLPCTGTEMMNDIESLFVLSDMSYTYHTYLAVYALAWALQDVMLCRPGKGPFLNGSCADVEQLEPWQVR</sequence>
<evidence type="ECO:0000256" key="10">
    <source>
        <dbReference type="ARBA" id="ARBA00023224"/>
    </source>
</evidence>
<name>A0AAV7V4U9_PLEWA</name>
<dbReference type="PANTHER" id="PTHR24061:SF599">
    <property type="entry name" value="G-PROTEIN COUPLED RECEPTORS FAMILY 3 PROFILE DOMAIN-CONTAINING PROTEIN"/>
    <property type="match status" value="1"/>
</dbReference>
<evidence type="ECO:0000256" key="7">
    <source>
        <dbReference type="ARBA" id="ARBA00023136"/>
    </source>
</evidence>
<evidence type="ECO:0000256" key="1">
    <source>
        <dbReference type="ARBA" id="ARBA00004651"/>
    </source>
</evidence>
<evidence type="ECO:0000256" key="8">
    <source>
        <dbReference type="ARBA" id="ARBA00023170"/>
    </source>
</evidence>
<reference evidence="12" key="1">
    <citation type="journal article" date="2022" name="bioRxiv">
        <title>Sequencing and chromosome-scale assembly of the giantPleurodeles waltlgenome.</title>
        <authorList>
            <person name="Brown T."/>
            <person name="Elewa A."/>
            <person name="Iarovenko S."/>
            <person name="Subramanian E."/>
            <person name="Araus A.J."/>
            <person name="Petzold A."/>
            <person name="Susuki M."/>
            <person name="Suzuki K.-i.T."/>
            <person name="Hayashi T."/>
            <person name="Toyoda A."/>
            <person name="Oliveira C."/>
            <person name="Osipova E."/>
            <person name="Leigh N.D."/>
            <person name="Simon A."/>
            <person name="Yun M.H."/>
        </authorList>
    </citation>
    <scope>NUCLEOTIDE SEQUENCE</scope>
    <source>
        <strain evidence="12">20211129_DDA</strain>
        <tissue evidence="12">Liver</tissue>
    </source>
</reference>
<dbReference type="GO" id="GO:0004930">
    <property type="term" value="F:G protein-coupled receptor activity"/>
    <property type="evidence" value="ECO:0007669"/>
    <property type="project" value="UniProtKB-KW"/>
</dbReference>
<keyword evidence="13" id="KW-1185">Reference proteome</keyword>
<protein>
    <recommendedName>
        <fullName evidence="11">Receptor ligand binding region domain-containing protein</fullName>
    </recommendedName>
</protein>
<feature type="domain" description="Receptor ligand binding region" evidence="11">
    <location>
        <begin position="14"/>
        <end position="379"/>
    </location>
</feature>
<keyword evidence="3" id="KW-0812">Transmembrane</keyword>
<dbReference type="InterPro" id="IPR000068">
    <property type="entry name" value="GPCR_3_Ca_sens_rcpt-rel"/>
</dbReference>
<dbReference type="SUPFAM" id="SSF53822">
    <property type="entry name" value="Periplasmic binding protein-like I"/>
    <property type="match status" value="1"/>
</dbReference>
<evidence type="ECO:0000256" key="3">
    <source>
        <dbReference type="ARBA" id="ARBA00022692"/>
    </source>
</evidence>
<dbReference type="PANTHER" id="PTHR24061">
    <property type="entry name" value="CALCIUM-SENSING RECEPTOR-RELATED"/>
    <property type="match status" value="1"/>
</dbReference>
<evidence type="ECO:0000256" key="4">
    <source>
        <dbReference type="ARBA" id="ARBA00022729"/>
    </source>
</evidence>
<gene>
    <name evidence="12" type="ORF">NDU88_000129</name>
</gene>
<evidence type="ECO:0000313" key="13">
    <source>
        <dbReference type="Proteomes" id="UP001066276"/>
    </source>
</evidence>
<dbReference type="InterPro" id="IPR028082">
    <property type="entry name" value="Peripla_BP_I"/>
</dbReference>
<evidence type="ECO:0000256" key="2">
    <source>
        <dbReference type="ARBA" id="ARBA00022475"/>
    </source>
</evidence>
<accession>A0AAV7V4U9</accession>
<evidence type="ECO:0000256" key="5">
    <source>
        <dbReference type="ARBA" id="ARBA00022989"/>
    </source>
</evidence>
<dbReference type="PRINTS" id="PR00248">
    <property type="entry name" value="GPCRMGR"/>
</dbReference>
<keyword evidence="2" id="KW-1003">Cell membrane</keyword>